<feature type="domain" description="Major facilitator superfamily (MFS) profile" evidence="7">
    <location>
        <begin position="1"/>
        <end position="396"/>
    </location>
</feature>
<feature type="transmembrane region" description="Helical" evidence="6">
    <location>
        <begin position="165"/>
        <end position="184"/>
    </location>
</feature>
<dbReference type="Gene3D" id="1.20.1250.20">
    <property type="entry name" value="MFS general substrate transporter like domains"/>
    <property type="match status" value="1"/>
</dbReference>
<evidence type="ECO:0000256" key="5">
    <source>
        <dbReference type="ARBA" id="ARBA00023136"/>
    </source>
</evidence>
<organism evidence="8 9">
    <name type="scientific">Clostridium rhizosphaerae</name>
    <dbReference type="NCBI Taxonomy" id="2803861"/>
    <lineage>
        <taxon>Bacteria</taxon>
        <taxon>Bacillati</taxon>
        <taxon>Bacillota</taxon>
        <taxon>Clostridia</taxon>
        <taxon>Eubacteriales</taxon>
        <taxon>Clostridiaceae</taxon>
        <taxon>Clostridium</taxon>
    </lineage>
</organism>
<feature type="transmembrane region" description="Helical" evidence="6">
    <location>
        <begin position="219"/>
        <end position="240"/>
    </location>
</feature>
<comment type="subcellular location">
    <subcellularLocation>
        <location evidence="1">Cell membrane</location>
        <topology evidence="1">Multi-pass membrane protein</topology>
    </subcellularLocation>
</comment>
<feature type="transmembrane region" description="Helical" evidence="6">
    <location>
        <begin position="282"/>
        <end position="300"/>
    </location>
</feature>
<dbReference type="PROSITE" id="PS50850">
    <property type="entry name" value="MFS"/>
    <property type="match status" value="1"/>
</dbReference>
<protein>
    <submittedName>
        <fullName evidence="8">MFS transporter</fullName>
    </submittedName>
</protein>
<keyword evidence="4 6" id="KW-1133">Transmembrane helix</keyword>
<proteinExistence type="predicted"/>
<feature type="transmembrane region" description="Helical" evidence="6">
    <location>
        <begin position="367"/>
        <end position="390"/>
    </location>
</feature>
<sequence length="398" mass="44850">MENNIRLKRNVYKNYIFTLLQSLDFTRGIWMIYLASKGMSLTQLGLLETIFHTTSFLMEVPTGAVADLFGRKISRIMGRVFSLISVILLLSANSFLWFAISFVFTALSYNLESGAGDALIYDSLKEIGEEETYMKVNGKKELFYQAAGIISFFVGGYLATKSYNIAFLLTVVIGIITIVQSLTFKEPNIGRINSKEEKENIFVNQLKESIKVVISKPKVGFLILFTQVIMAFCTCIFFYLQNYLKGNGYTEWTIGIIYAISSLTVALLATQVHSIEKKIKEQGLLLIVPFLTVACIWGVALSKYSYVFFILLMITEEIIYVSMSDYINKMIPSENRATILSFASMVFSFFMITLFPFIGLIGDKFNLTTAFKCLAMLGSILVIANAALLISRKRTHTK</sequence>
<dbReference type="Pfam" id="PF07690">
    <property type="entry name" value="MFS_1"/>
    <property type="match status" value="1"/>
</dbReference>
<dbReference type="RefSeq" id="WP_202747286.1">
    <property type="nucleotide sequence ID" value="NZ_JAESWC010000001.1"/>
</dbReference>
<keyword evidence="2" id="KW-0813">Transport</keyword>
<feature type="transmembrane region" description="Helical" evidence="6">
    <location>
        <begin position="80"/>
        <end position="104"/>
    </location>
</feature>
<dbReference type="InterPro" id="IPR036259">
    <property type="entry name" value="MFS_trans_sf"/>
</dbReference>
<dbReference type="InterPro" id="IPR053160">
    <property type="entry name" value="MFS_DHA3_Transporter"/>
</dbReference>
<keyword evidence="5 6" id="KW-0472">Membrane</keyword>
<comment type="caution">
    <text evidence="8">The sequence shown here is derived from an EMBL/GenBank/DDBJ whole genome shotgun (WGS) entry which is preliminary data.</text>
</comment>
<evidence type="ECO:0000256" key="3">
    <source>
        <dbReference type="ARBA" id="ARBA00022692"/>
    </source>
</evidence>
<dbReference type="Proteomes" id="UP000632377">
    <property type="component" value="Unassembled WGS sequence"/>
</dbReference>
<dbReference type="PROSITE" id="PS00216">
    <property type="entry name" value="SUGAR_TRANSPORT_1"/>
    <property type="match status" value="1"/>
</dbReference>
<evidence type="ECO:0000256" key="1">
    <source>
        <dbReference type="ARBA" id="ARBA00004651"/>
    </source>
</evidence>
<evidence type="ECO:0000256" key="4">
    <source>
        <dbReference type="ARBA" id="ARBA00022989"/>
    </source>
</evidence>
<evidence type="ECO:0000256" key="2">
    <source>
        <dbReference type="ARBA" id="ARBA00022448"/>
    </source>
</evidence>
<dbReference type="EMBL" id="JAESWC010000001">
    <property type="protein sequence ID" value="MBL4934661.1"/>
    <property type="molecule type" value="Genomic_DNA"/>
</dbReference>
<dbReference type="InterPro" id="IPR020846">
    <property type="entry name" value="MFS_dom"/>
</dbReference>
<accession>A0ABS1T5Y2</accession>
<evidence type="ECO:0000313" key="9">
    <source>
        <dbReference type="Proteomes" id="UP000632377"/>
    </source>
</evidence>
<evidence type="ECO:0000313" key="8">
    <source>
        <dbReference type="EMBL" id="MBL4934661.1"/>
    </source>
</evidence>
<evidence type="ECO:0000256" key="6">
    <source>
        <dbReference type="SAM" id="Phobius"/>
    </source>
</evidence>
<feature type="transmembrane region" description="Helical" evidence="6">
    <location>
        <begin position="252"/>
        <end position="270"/>
    </location>
</feature>
<name>A0ABS1T5Y2_9CLOT</name>
<dbReference type="SUPFAM" id="SSF103473">
    <property type="entry name" value="MFS general substrate transporter"/>
    <property type="match status" value="1"/>
</dbReference>
<reference evidence="8 9" key="1">
    <citation type="submission" date="2021-01" db="EMBL/GenBank/DDBJ databases">
        <title>Genome public.</title>
        <authorList>
            <person name="Liu C."/>
            <person name="Sun Q."/>
        </authorList>
    </citation>
    <scope>NUCLEOTIDE SEQUENCE [LARGE SCALE GENOMIC DNA]</scope>
    <source>
        <strain evidence="8 9">YIM B02515</strain>
    </source>
</reference>
<dbReference type="InterPro" id="IPR011701">
    <property type="entry name" value="MFS"/>
</dbReference>
<keyword evidence="9" id="KW-1185">Reference proteome</keyword>
<feature type="transmembrane region" description="Helical" evidence="6">
    <location>
        <begin position="306"/>
        <end position="327"/>
    </location>
</feature>
<dbReference type="InterPro" id="IPR005829">
    <property type="entry name" value="Sugar_transporter_CS"/>
</dbReference>
<dbReference type="PANTHER" id="PTHR23530">
    <property type="entry name" value="TRANSPORT PROTEIN-RELATED"/>
    <property type="match status" value="1"/>
</dbReference>
<gene>
    <name evidence="8" type="ORF">JK636_02695</name>
</gene>
<keyword evidence="3 6" id="KW-0812">Transmembrane</keyword>
<evidence type="ECO:0000259" key="7">
    <source>
        <dbReference type="PROSITE" id="PS50850"/>
    </source>
</evidence>
<dbReference type="PANTHER" id="PTHR23530:SF1">
    <property type="entry name" value="PERMEASE, MAJOR FACILITATOR SUPERFAMILY-RELATED"/>
    <property type="match status" value="1"/>
</dbReference>
<feature type="transmembrane region" description="Helical" evidence="6">
    <location>
        <begin position="339"/>
        <end position="361"/>
    </location>
</feature>